<dbReference type="RefSeq" id="WP_353648892.1">
    <property type="nucleotide sequence ID" value="NZ_CP159218.1"/>
</dbReference>
<evidence type="ECO:0000256" key="5">
    <source>
        <dbReference type="PROSITE-ProRule" id="PRU00169"/>
    </source>
</evidence>
<dbReference type="GO" id="GO:0000160">
    <property type="term" value="P:phosphorelay signal transduction system"/>
    <property type="evidence" value="ECO:0007669"/>
    <property type="project" value="InterPro"/>
</dbReference>
<dbReference type="InterPro" id="IPR011006">
    <property type="entry name" value="CheY-like_superfamily"/>
</dbReference>
<dbReference type="CDD" id="cd06170">
    <property type="entry name" value="LuxR_C_like"/>
    <property type="match status" value="1"/>
</dbReference>
<dbReference type="PRINTS" id="PR00038">
    <property type="entry name" value="HTHLUXR"/>
</dbReference>
<feature type="modified residue" description="4-aspartylphosphate" evidence="5">
    <location>
        <position position="63"/>
    </location>
</feature>
<feature type="domain" description="HTH luxR-type" evidence="7">
    <location>
        <begin position="175"/>
        <end position="240"/>
    </location>
</feature>
<keyword evidence="4" id="KW-0804">Transcription</keyword>
<dbReference type="GO" id="GO:0003677">
    <property type="term" value="F:DNA binding"/>
    <property type="evidence" value="ECO:0007669"/>
    <property type="project" value="UniProtKB-KW"/>
</dbReference>
<dbReference type="CDD" id="cd17535">
    <property type="entry name" value="REC_NarL-like"/>
    <property type="match status" value="1"/>
</dbReference>
<dbReference type="GO" id="GO:0006355">
    <property type="term" value="P:regulation of DNA-templated transcription"/>
    <property type="evidence" value="ECO:0007669"/>
    <property type="project" value="InterPro"/>
</dbReference>
<dbReference type="InterPro" id="IPR016032">
    <property type="entry name" value="Sig_transdc_resp-reg_C-effctor"/>
</dbReference>
<dbReference type="AlphaFoldDB" id="A0AAU8DQY5"/>
<evidence type="ECO:0000256" key="2">
    <source>
        <dbReference type="ARBA" id="ARBA00023015"/>
    </source>
</evidence>
<dbReference type="EMBL" id="CP159218">
    <property type="protein sequence ID" value="XCG63277.1"/>
    <property type="molecule type" value="Genomic_DNA"/>
</dbReference>
<evidence type="ECO:0000256" key="6">
    <source>
        <dbReference type="SAM" id="MobiDB-lite"/>
    </source>
</evidence>
<evidence type="ECO:0000256" key="4">
    <source>
        <dbReference type="ARBA" id="ARBA00023163"/>
    </source>
</evidence>
<dbReference type="InterPro" id="IPR039420">
    <property type="entry name" value="WalR-like"/>
</dbReference>
<protein>
    <submittedName>
        <fullName evidence="9">Response regulator transcription factor</fullName>
    </submittedName>
</protein>
<organism evidence="9">
    <name type="scientific">Nakamurella sp. A5-74</name>
    <dbReference type="NCBI Taxonomy" id="3158264"/>
    <lineage>
        <taxon>Bacteria</taxon>
        <taxon>Bacillati</taxon>
        <taxon>Actinomycetota</taxon>
        <taxon>Actinomycetes</taxon>
        <taxon>Nakamurellales</taxon>
        <taxon>Nakamurellaceae</taxon>
        <taxon>Nakamurella</taxon>
    </lineage>
</organism>
<dbReference type="Pfam" id="PF00072">
    <property type="entry name" value="Response_reg"/>
    <property type="match status" value="1"/>
</dbReference>
<dbReference type="PROSITE" id="PS50043">
    <property type="entry name" value="HTH_LUXR_2"/>
    <property type="match status" value="1"/>
</dbReference>
<dbReference type="InterPro" id="IPR000792">
    <property type="entry name" value="Tscrpt_reg_LuxR_C"/>
</dbReference>
<dbReference type="InterPro" id="IPR058245">
    <property type="entry name" value="NreC/VraR/RcsB-like_REC"/>
</dbReference>
<evidence type="ECO:0000256" key="3">
    <source>
        <dbReference type="ARBA" id="ARBA00023125"/>
    </source>
</evidence>
<name>A0AAU8DQY5_9ACTN</name>
<feature type="compositionally biased region" description="Low complexity" evidence="6">
    <location>
        <begin position="148"/>
        <end position="162"/>
    </location>
</feature>
<reference evidence="9" key="1">
    <citation type="submission" date="2024-05" db="EMBL/GenBank/DDBJ databases">
        <authorList>
            <person name="Cai S.Y."/>
            <person name="Jin L.M."/>
            <person name="Li H.R."/>
        </authorList>
    </citation>
    <scope>NUCLEOTIDE SEQUENCE</scope>
    <source>
        <strain evidence="9">A5-74</strain>
    </source>
</reference>
<dbReference type="Pfam" id="PF00196">
    <property type="entry name" value="GerE"/>
    <property type="match status" value="1"/>
</dbReference>
<feature type="domain" description="Response regulatory" evidence="8">
    <location>
        <begin position="12"/>
        <end position="128"/>
    </location>
</feature>
<dbReference type="PROSITE" id="PS00622">
    <property type="entry name" value="HTH_LUXR_1"/>
    <property type="match status" value="1"/>
</dbReference>
<evidence type="ECO:0000313" key="9">
    <source>
        <dbReference type="EMBL" id="XCG63277.1"/>
    </source>
</evidence>
<dbReference type="PANTHER" id="PTHR43214">
    <property type="entry name" value="TWO-COMPONENT RESPONSE REGULATOR"/>
    <property type="match status" value="1"/>
</dbReference>
<dbReference type="PROSITE" id="PS50110">
    <property type="entry name" value="RESPONSE_REGULATORY"/>
    <property type="match status" value="1"/>
</dbReference>
<feature type="region of interest" description="Disordered" evidence="6">
    <location>
        <begin position="148"/>
        <end position="176"/>
    </location>
</feature>
<accession>A0AAU8DQY5</accession>
<evidence type="ECO:0000256" key="1">
    <source>
        <dbReference type="ARBA" id="ARBA00022553"/>
    </source>
</evidence>
<dbReference type="InterPro" id="IPR001789">
    <property type="entry name" value="Sig_transdc_resp-reg_receiver"/>
</dbReference>
<evidence type="ECO:0000259" key="7">
    <source>
        <dbReference type="PROSITE" id="PS50043"/>
    </source>
</evidence>
<gene>
    <name evidence="9" type="ORF">ABLG96_19065</name>
</gene>
<dbReference type="Gene3D" id="3.40.50.2300">
    <property type="match status" value="1"/>
</dbReference>
<evidence type="ECO:0000259" key="8">
    <source>
        <dbReference type="PROSITE" id="PS50110"/>
    </source>
</evidence>
<keyword evidence="2" id="KW-0805">Transcription regulation</keyword>
<dbReference type="PANTHER" id="PTHR43214:SF24">
    <property type="entry name" value="TRANSCRIPTIONAL REGULATORY PROTEIN NARL-RELATED"/>
    <property type="match status" value="1"/>
</dbReference>
<proteinExistence type="predicted"/>
<keyword evidence="3" id="KW-0238">DNA-binding</keyword>
<dbReference type="SMART" id="SM00421">
    <property type="entry name" value="HTH_LUXR"/>
    <property type="match status" value="1"/>
</dbReference>
<dbReference type="SUPFAM" id="SSF46894">
    <property type="entry name" value="C-terminal effector domain of the bipartite response regulators"/>
    <property type="match status" value="1"/>
</dbReference>
<sequence length="246" mass="25347">MTEDAAVGQDISVLVVDDQTAIREAMAIVIDLQADLRVSGTAADGERAVEAAALQRPDVVLMDLNMPGIGGAEATRQILAAADEIAVVVLTTFADEESILTALGAGARGYLTKDAGRADILRAIRSAAAGQAVLDPAVQARLLAAAGRSRSGPPVSPAASAPQMDSSGNPGSVALQPLSADLTPREREVLALIGEGLPNRAIAQRLFVSDSTVKTHINNLFAKVGARDRVQAARLAIAHGLVTLEH</sequence>
<keyword evidence="1 5" id="KW-0597">Phosphoprotein</keyword>
<dbReference type="SMART" id="SM00448">
    <property type="entry name" value="REC"/>
    <property type="match status" value="1"/>
</dbReference>
<dbReference type="SUPFAM" id="SSF52172">
    <property type="entry name" value="CheY-like"/>
    <property type="match status" value="1"/>
</dbReference>